<dbReference type="InterPro" id="IPR051916">
    <property type="entry name" value="GPI-anchor_lipid_remodeler"/>
</dbReference>
<dbReference type="Proteomes" id="UP000182264">
    <property type="component" value="Chromosome"/>
</dbReference>
<dbReference type="EMBL" id="CP015518">
    <property type="protein sequence ID" value="APG24723.1"/>
    <property type="molecule type" value="Genomic_DNA"/>
</dbReference>
<dbReference type="InterPro" id="IPR036691">
    <property type="entry name" value="Endo/exonu/phosph_ase_sf"/>
</dbReference>
<proteinExistence type="predicted"/>
<evidence type="ECO:0000313" key="3">
    <source>
        <dbReference type="Proteomes" id="UP000182264"/>
    </source>
</evidence>
<dbReference type="InterPro" id="IPR005135">
    <property type="entry name" value="Endo/exonuclease/phosphatase"/>
</dbReference>
<name>A0A1L3GFJ9_SYNAC</name>
<accession>A0A1L3GFJ9</accession>
<dbReference type="AlphaFoldDB" id="A0A1L3GFJ9"/>
<dbReference type="KEGG" id="pace:A6070_00480"/>
<dbReference type="Pfam" id="PF03372">
    <property type="entry name" value="Exo_endo_phos"/>
    <property type="match status" value="1"/>
</dbReference>
<dbReference type="GO" id="GO:0003824">
    <property type="term" value="F:catalytic activity"/>
    <property type="evidence" value="ECO:0007669"/>
    <property type="project" value="InterPro"/>
</dbReference>
<gene>
    <name evidence="2" type="ORF">A7E75_06545</name>
</gene>
<dbReference type="OrthoDB" id="9813425at2"/>
<dbReference type="RefSeq" id="WP_072286565.1">
    <property type="nucleotide sequence ID" value="NZ_CP015455.1"/>
</dbReference>
<organism evidence="2 3">
    <name type="scientific">Syntrophotalea acetylenica</name>
    <name type="common">Pelobacter acetylenicus</name>
    <dbReference type="NCBI Taxonomy" id="29542"/>
    <lineage>
        <taxon>Bacteria</taxon>
        <taxon>Pseudomonadati</taxon>
        <taxon>Thermodesulfobacteriota</taxon>
        <taxon>Desulfuromonadia</taxon>
        <taxon>Desulfuromonadales</taxon>
        <taxon>Syntrophotaleaceae</taxon>
        <taxon>Syntrophotalea</taxon>
    </lineage>
</organism>
<dbReference type="PANTHER" id="PTHR14859">
    <property type="entry name" value="CALCOFLUOR WHITE HYPERSENSITIVE PROTEIN PRECURSOR"/>
    <property type="match status" value="1"/>
</dbReference>
<keyword evidence="3" id="KW-1185">Reference proteome</keyword>
<dbReference type="GO" id="GO:0016020">
    <property type="term" value="C:membrane"/>
    <property type="evidence" value="ECO:0007669"/>
    <property type="project" value="GOC"/>
</dbReference>
<sequence length="244" mass="27629">MYTIRVMTYNIHGCLGTDGRRDPGRVLDVIGCAGPDIIALQEVDTLRDGDQVAWFGERLAMNYYGPATPGGNAFLSYYPLHGVRTIELEGGSCLCADVNISGRCLHLFNVRLHKHPGVRRRQIRRLLDDRDGVRFYSSGCPLLMLGDFADVLWPFDQGLFLPCLRPAKRPLYRATFPAWLPLCGRDRAYLGGQLRIIDSRIYRHSLARRASSHLPLVLTVRVADPRNYVKIKELKHRRMEIAPG</sequence>
<protein>
    <recommendedName>
        <fullName evidence="1">Endonuclease/exonuclease/phosphatase domain-containing protein</fullName>
    </recommendedName>
</protein>
<dbReference type="STRING" id="29542.A6070_00480"/>
<evidence type="ECO:0000259" key="1">
    <source>
        <dbReference type="Pfam" id="PF03372"/>
    </source>
</evidence>
<dbReference type="GO" id="GO:0006506">
    <property type="term" value="P:GPI anchor biosynthetic process"/>
    <property type="evidence" value="ECO:0007669"/>
    <property type="project" value="TreeGrafter"/>
</dbReference>
<dbReference type="SUPFAM" id="SSF56219">
    <property type="entry name" value="DNase I-like"/>
    <property type="match status" value="1"/>
</dbReference>
<dbReference type="PANTHER" id="PTHR14859:SF1">
    <property type="entry name" value="PGAP2-INTERACTING PROTEIN"/>
    <property type="match status" value="1"/>
</dbReference>
<reference evidence="2 3" key="1">
    <citation type="journal article" date="2017" name="Genome Announc.">
        <title>Complete Genome Sequences of Two Acetylene-Fermenting Pelobacter acetylenicus Strains.</title>
        <authorList>
            <person name="Sutton J.M."/>
            <person name="Baesman S.M."/>
            <person name="Fierst J.L."/>
            <person name="Poret-Peterson A.T."/>
            <person name="Oremland R.S."/>
            <person name="Dunlap D.S."/>
            <person name="Akob D.M."/>
        </authorList>
    </citation>
    <scope>NUCLEOTIDE SEQUENCE [LARGE SCALE GENOMIC DNA]</scope>
    <source>
        <strain evidence="2 3">DSM 3247</strain>
    </source>
</reference>
<dbReference type="Gene3D" id="3.60.10.10">
    <property type="entry name" value="Endonuclease/exonuclease/phosphatase"/>
    <property type="match status" value="1"/>
</dbReference>
<feature type="domain" description="Endonuclease/exonuclease/phosphatase" evidence="1">
    <location>
        <begin position="7"/>
        <end position="213"/>
    </location>
</feature>
<evidence type="ECO:0000313" key="2">
    <source>
        <dbReference type="EMBL" id="APG24723.1"/>
    </source>
</evidence>